<dbReference type="RefSeq" id="XP_056696018.1">
    <property type="nucleotide sequence ID" value="XM_056840040.1"/>
</dbReference>
<keyword evidence="3 7" id="KW-0863">Zinc-finger</keyword>
<feature type="region of interest" description="Disordered" evidence="8">
    <location>
        <begin position="896"/>
        <end position="921"/>
    </location>
</feature>
<feature type="region of interest" description="Disordered" evidence="8">
    <location>
        <begin position="934"/>
        <end position="1003"/>
    </location>
</feature>
<dbReference type="Pfam" id="PF03108">
    <property type="entry name" value="DBD_Tnp_Mut"/>
    <property type="match status" value="1"/>
</dbReference>
<evidence type="ECO:0000313" key="12">
    <source>
        <dbReference type="RefSeq" id="XP_056696017.1"/>
    </source>
</evidence>
<sequence length="1058" mass="119942">MILGIWDVKSLFFCYLFFRFTYPTYKLMEPINIRLFYGGRFVTKKWKTTYEKGDSSKFGFSLHPNVGEVCYFEFVDWIKRELGFKEVGHIWFRKHGCSLFTGRKEINSDVEIPEFLQSKEKDGWYYLYVVHEEAKEIDISIDNLNSLQPNIPPSVGTHTIQTASKQTPRTKKTQSASIRYKELVPISEDILEYEAEWDSDSDDSDMCLSEGDFEDESDDDLFAANVDANISERVTRSLEVPSTDKEVDENEDVGVDIHFDSDVDLNESDDELQSLDGSDDEGPNYPVFNPQVDFRGNVKLSLGMKFPSNTVFRKALRHHAIESGHDYYYLHNGSKRITVYCAKRCACPWKTAKIVKCSCTQKRKCRFKVHCVKMKDEETFQIKSLRLVHVCGHQHENSKVTSQYLAERYLEDWREDPKKDILSFMLRVRREVKAEVGYYKCYYSRQIAMRMIFGDAASEYKRVWDYAEAIRHYNPGSTAIVKVEGIETSLVVFQRIYICLQPCKEGFMAGCRPILGVDGCHLRGSHPGVLLTAVGKDGNNNIFPVAWAVVETKNSETWVWFLELLVQDIKSVADAVTWVHENEDEDDLTYMSDRQKGLLDAFNTVVPNAEIRFCCRHIWANFKLKFSGEIYRESFWKAARASTKHHFDKYMEAIKGLNVEAFNYLNAIPTVHWSRHAFSTRSKSAMVLNNCCESFNNVLREARTRPILSLMEWIRRYVMKRCCAKREGLKKFDGFIMPSVEKMVHRGLEKVTNMRVNEADLFEFEVDDGDDTFVVNLETKECGCFRWSLMGIPCWHALACIVKRRLRYEDYVHQAYQVSTYAATYAPMFHAMPGQSQWPKTPYVEPLPPPYRKMPGRPSKRKRVKEAGENKDKQLVKRVKKMNKCSRCGGLGHYKSKCQNVPLPPSDKPKSKGGRPKSFKVGSVSITPFAATTSNVPASVPANRAPSASVPANRAPSASVSTNRVSSSTTNRASSLVKSGSKRVVKGGSESVVGSKGGGTKAVVGSKVVGSKVVDVSKCGESKGGVGSKGVACGGSRTGNPMTSLSKKTTRAKNTTRS</sequence>
<dbReference type="PANTHER" id="PTHR31973">
    <property type="entry name" value="POLYPROTEIN, PUTATIVE-RELATED"/>
    <property type="match status" value="1"/>
</dbReference>
<evidence type="ECO:0000259" key="10">
    <source>
        <dbReference type="PROSITE" id="PS50966"/>
    </source>
</evidence>
<dbReference type="InterPro" id="IPR006564">
    <property type="entry name" value="Znf_PMZ"/>
</dbReference>
<dbReference type="PROSITE" id="PS50966">
    <property type="entry name" value="ZF_SWIM"/>
    <property type="match status" value="1"/>
</dbReference>
<evidence type="ECO:0000313" key="14">
    <source>
        <dbReference type="RefSeq" id="XP_056696019.1"/>
    </source>
</evidence>
<evidence type="ECO:0000256" key="2">
    <source>
        <dbReference type="ARBA" id="ARBA00022723"/>
    </source>
</evidence>
<evidence type="ECO:0000256" key="1">
    <source>
        <dbReference type="ARBA" id="ARBA00022578"/>
    </source>
</evidence>
<feature type="compositionally biased region" description="Basic residues" evidence="8">
    <location>
        <begin position="854"/>
        <end position="864"/>
    </location>
</feature>
<keyword evidence="4" id="KW-0862">Zinc</keyword>
<evidence type="ECO:0000256" key="6">
    <source>
        <dbReference type="ARBA" id="ARBA00023172"/>
    </source>
</evidence>
<evidence type="ECO:0000256" key="3">
    <source>
        <dbReference type="ARBA" id="ARBA00022771"/>
    </source>
</evidence>
<keyword evidence="6" id="KW-0233">DNA recombination</keyword>
<feature type="region of interest" description="Disordered" evidence="8">
    <location>
        <begin position="847"/>
        <end position="879"/>
    </location>
</feature>
<keyword evidence="1" id="KW-0815">Transposition</keyword>
<dbReference type="RefSeq" id="XP_056696019.1">
    <property type="nucleotide sequence ID" value="XM_056840041.1"/>
</dbReference>
<feature type="domain" description="SWIM-type" evidence="10">
    <location>
        <begin position="773"/>
        <end position="805"/>
    </location>
</feature>
<evidence type="ECO:0000256" key="5">
    <source>
        <dbReference type="ARBA" id="ARBA00023125"/>
    </source>
</evidence>
<dbReference type="Pfam" id="PF10551">
    <property type="entry name" value="MULE"/>
    <property type="match status" value="1"/>
</dbReference>
<dbReference type="PROSITE" id="PS01007">
    <property type="entry name" value="TRANSPOSASE_MUTATOR"/>
    <property type="match status" value="1"/>
</dbReference>
<evidence type="ECO:0000313" key="11">
    <source>
        <dbReference type="Proteomes" id="UP000813463"/>
    </source>
</evidence>
<dbReference type="InterPro" id="IPR007527">
    <property type="entry name" value="Znf_SWIM"/>
</dbReference>
<proteinExistence type="predicted"/>
<keyword evidence="11" id="KW-1185">Reference proteome</keyword>
<dbReference type="InterPro" id="IPR018289">
    <property type="entry name" value="MULE_transposase_dom"/>
</dbReference>
<reference evidence="12 13" key="2">
    <citation type="submission" date="2025-05" db="UniProtKB">
        <authorList>
            <consortium name="RefSeq"/>
        </authorList>
    </citation>
    <scope>IDENTIFICATION</scope>
    <source>
        <tissue evidence="12 13">Leaf</tissue>
    </source>
</reference>
<gene>
    <name evidence="12 13 14" type="primary">LOC110779373</name>
</gene>
<evidence type="ECO:0000313" key="13">
    <source>
        <dbReference type="RefSeq" id="XP_056696018.1"/>
    </source>
</evidence>
<keyword evidence="5" id="KW-0238">DNA-binding</keyword>
<dbReference type="GeneID" id="110779373"/>
<dbReference type="Pfam" id="PF04434">
    <property type="entry name" value="SWIM"/>
    <property type="match status" value="1"/>
</dbReference>
<organism evidence="11 14">
    <name type="scientific">Spinacia oleracea</name>
    <name type="common">Spinach</name>
    <dbReference type="NCBI Taxonomy" id="3562"/>
    <lineage>
        <taxon>Eukaryota</taxon>
        <taxon>Viridiplantae</taxon>
        <taxon>Streptophyta</taxon>
        <taxon>Embryophyta</taxon>
        <taxon>Tracheophyta</taxon>
        <taxon>Spermatophyta</taxon>
        <taxon>Magnoliopsida</taxon>
        <taxon>eudicotyledons</taxon>
        <taxon>Gunneridae</taxon>
        <taxon>Pentapetalae</taxon>
        <taxon>Caryophyllales</taxon>
        <taxon>Chenopodiaceae</taxon>
        <taxon>Chenopodioideae</taxon>
        <taxon>Anserineae</taxon>
        <taxon>Spinacia</taxon>
    </lineage>
</organism>
<feature type="region of interest" description="Disordered" evidence="8">
    <location>
        <begin position="1018"/>
        <end position="1058"/>
    </location>
</feature>
<feature type="compositionally biased region" description="Polar residues" evidence="8">
    <location>
        <begin position="1038"/>
        <end position="1047"/>
    </location>
</feature>
<feature type="domain" description="CCHC-type" evidence="9">
    <location>
        <begin position="884"/>
        <end position="900"/>
    </location>
</feature>
<keyword evidence="2" id="KW-0479">Metal-binding</keyword>
<evidence type="ECO:0000256" key="8">
    <source>
        <dbReference type="SAM" id="MobiDB-lite"/>
    </source>
</evidence>
<dbReference type="InterPro" id="IPR001878">
    <property type="entry name" value="Znf_CCHC"/>
</dbReference>
<dbReference type="RefSeq" id="XP_056696017.1">
    <property type="nucleotide sequence ID" value="XM_056840039.1"/>
</dbReference>
<evidence type="ECO:0000256" key="4">
    <source>
        <dbReference type="ARBA" id="ARBA00022833"/>
    </source>
</evidence>
<dbReference type="Proteomes" id="UP000813463">
    <property type="component" value="Chromosome 3"/>
</dbReference>
<dbReference type="PROSITE" id="PS50158">
    <property type="entry name" value="ZF_CCHC"/>
    <property type="match status" value="1"/>
</dbReference>
<evidence type="ECO:0000256" key="7">
    <source>
        <dbReference type="PROSITE-ProRule" id="PRU00047"/>
    </source>
</evidence>
<dbReference type="InterPro" id="IPR001207">
    <property type="entry name" value="Transposase_mutator"/>
</dbReference>
<name>A0ABM3RK74_SPIOL</name>
<feature type="compositionally biased region" description="Low complexity" evidence="8">
    <location>
        <begin position="957"/>
        <end position="979"/>
    </location>
</feature>
<reference evidence="11" key="1">
    <citation type="journal article" date="2021" name="Nat. Commun.">
        <title>Genomic analyses provide insights into spinach domestication and the genetic basis of agronomic traits.</title>
        <authorList>
            <person name="Cai X."/>
            <person name="Sun X."/>
            <person name="Xu C."/>
            <person name="Sun H."/>
            <person name="Wang X."/>
            <person name="Ge C."/>
            <person name="Zhang Z."/>
            <person name="Wang Q."/>
            <person name="Fei Z."/>
            <person name="Jiao C."/>
            <person name="Wang Q."/>
        </authorList>
    </citation>
    <scope>NUCLEOTIDE SEQUENCE [LARGE SCALE GENOMIC DNA]</scope>
    <source>
        <strain evidence="11">cv. Varoflay</strain>
    </source>
</reference>
<feature type="compositionally biased region" description="Basic residues" evidence="8">
    <location>
        <begin position="1048"/>
        <end position="1058"/>
    </location>
</feature>
<dbReference type="SMART" id="SM00575">
    <property type="entry name" value="ZnF_PMZ"/>
    <property type="match status" value="1"/>
</dbReference>
<dbReference type="InterPro" id="IPR004332">
    <property type="entry name" value="Transposase_MuDR"/>
</dbReference>
<feature type="compositionally biased region" description="Gly residues" evidence="8">
    <location>
        <begin position="1022"/>
        <end position="1037"/>
    </location>
</feature>
<accession>A0ABM3RK74</accession>
<evidence type="ECO:0000259" key="9">
    <source>
        <dbReference type="PROSITE" id="PS50158"/>
    </source>
</evidence>
<feature type="compositionally biased region" description="Basic and acidic residues" evidence="8">
    <location>
        <begin position="865"/>
        <end position="875"/>
    </location>
</feature>
<dbReference type="PANTHER" id="PTHR31973:SF187">
    <property type="entry name" value="MUTATOR TRANSPOSASE MUDRA PROTEIN"/>
    <property type="match status" value="1"/>
</dbReference>
<protein>
    <submittedName>
        <fullName evidence="12 13">Uncharacterized protein isoform X1</fullName>
    </submittedName>
</protein>